<evidence type="ECO:0000256" key="2">
    <source>
        <dbReference type="HAMAP-Rule" id="MF_00844"/>
    </source>
</evidence>
<keyword evidence="2" id="KW-0820">tRNA-binding</keyword>
<dbReference type="FunFam" id="2.30.310.10:FF:000003">
    <property type="entry name" value="Zinc knuckle domain containing protein"/>
    <property type="match status" value="1"/>
</dbReference>
<dbReference type="PANTHER" id="PTHR15239:SF6">
    <property type="entry name" value="RIBOSOME QUALITY CONTROL COMPLEX SUBUNIT NEMF"/>
    <property type="match status" value="1"/>
</dbReference>
<gene>
    <name evidence="2" type="primary">rqcH</name>
    <name evidence="5" type="ORF">MSHOH_3568</name>
</gene>
<feature type="compositionally biased region" description="Basic and acidic residues" evidence="3">
    <location>
        <begin position="763"/>
        <end position="780"/>
    </location>
</feature>
<feature type="region of interest" description="Disordered" evidence="3">
    <location>
        <begin position="740"/>
        <end position="792"/>
    </location>
</feature>
<comment type="subunit">
    <text evidence="2">Associates with stalled 50S ribosomal subunits.</text>
</comment>
<dbReference type="RefSeq" id="WP_048142073.1">
    <property type="nucleotide sequence ID" value="NZ_CP009516.1"/>
</dbReference>
<dbReference type="KEGG" id="mhor:MSHOH_3568"/>
<dbReference type="Pfam" id="PF05833">
    <property type="entry name" value="NFACT_N"/>
    <property type="match status" value="1"/>
</dbReference>
<dbReference type="Pfam" id="PF05670">
    <property type="entry name" value="NFACT-R_1"/>
    <property type="match status" value="1"/>
</dbReference>
<dbReference type="HAMAP" id="MF_00844_A">
    <property type="entry name" value="RqcH_A"/>
    <property type="match status" value="1"/>
</dbReference>
<evidence type="ECO:0000256" key="1">
    <source>
        <dbReference type="ARBA" id="ARBA00023054"/>
    </source>
</evidence>
<dbReference type="GO" id="GO:0019843">
    <property type="term" value="F:rRNA binding"/>
    <property type="evidence" value="ECO:0007669"/>
    <property type="project" value="UniProtKB-UniRule"/>
</dbReference>
<accession>A0A0E3SFX8</accession>
<keyword evidence="2" id="KW-0694">RNA-binding</keyword>
<dbReference type="OrthoDB" id="10943at2157"/>
<dbReference type="EMBL" id="CP009516">
    <property type="protein sequence ID" value="AKB80051.1"/>
    <property type="molecule type" value="Genomic_DNA"/>
</dbReference>
<proteinExistence type="inferred from homology"/>
<dbReference type="PANTHER" id="PTHR15239">
    <property type="entry name" value="NUCLEAR EXPORT MEDIATOR FACTOR NEMF"/>
    <property type="match status" value="1"/>
</dbReference>
<keyword evidence="2" id="KW-0648">Protein biosynthesis</keyword>
<name>A0A0E3SFX8_9EURY</name>
<dbReference type="GO" id="GO:0005737">
    <property type="term" value="C:cytoplasm"/>
    <property type="evidence" value="ECO:0007669"/>
    <property type="project" value="UniProtKB-ARBA"/>
</dbReference>
<comment type="function">
    <text evidence="2">Probably part of the ribosome quality control system (RQC). May mediate the addition of alanine residues (Ala tailing) to incompletely synthesized nascent chains from stalled ribosomes, leading to their degradation.</text>
</comment>
<feature type="compositionally biased region" description="Acidic residues" evidence="3">
    <location>
        <begin position="740"/>
        <end position="762"/>
    </location>
</feature>
<dbReference type="GO" id="GO:0043023">
    <property type="term" value="F:ribosomal large subunit binding"/>
    <property type="evidence" value="ECO:0007669"/>
    <property type="project" value="UniProtKB-UniRule"/>
</dbReference>
<dbReference type="PATRIC" id="fig|1434110.4.peg.4570"/>
<dbReference type="GO" id="GO:0000049">
    <property type="term" value="F:tRNA binding"/>
    <property type="evidence" value="ECO:0007669"/>
    <property type="project" value="UniProtKB-UniRule"/>
</dbReference>
<dbReference type="NCBIfam" id="NF041120">
    <property type="entry name" value="RqcH_arch"/>
    <property type="match status" value="1"/>
</dbReference>
<dbReference type="Proteomes" id="UP000033101">
    <property type="component" value="Chromosome"/>
</dbReference>
<comment type="similarity">
    <text evidence="2">Belongs to the NEMF family.</text>
</comment>
<evidence type="ECO:0000259" key="4">
    <source>
        <dbReference type="Pfam" id="PF05670"/>
    </source>
</evidence>
<dbReference type="InterPro" id="IPR051608">
    <property type="entry name" value="RQC_Subunit_NEMF"/>
</dbReference>
<organism evidence="5 6">
    <name type="scientific">Methanosarcina horonobensis HB-1 = JCM 15518</name>
    <dbReference type="NCBI Taxonomy" id="1434110"/>
    <lineage>
        <taxon>Archaea</taxon>
        <taxon>Methanobacteriati</taxon>
        <taxon>Methanobacteriota</taxon>
        <taxon>Stenosarchaea group</taxon>
        <taxon>Methanomicrobia</taxon>
        <taxon>Methanosarcinales</taxon>
        <taxon>Methanosarcinaceae</taxon>
        <taxon>Methanosarcina</taxon>
    </lineage>
</organism>
<feature type="domain" description="NFACT RNA-binding" evidence="4">
    <location>
        <begin position="514"/>
        <end position="623"/>
    </location>
</feature>
<dbReference type="InterPro" id="IPR043681">
    <property type="entry name" value="RqcH_archaeal"/>
</dbReference>
<keyword evidence="1" id="KW-0175">Coiled coil</keyword>
<dbReference type="GO" id="GO:1990112">
    <property type="term" value="C:RQC complex"/>
    <property type="evidence" value="ECO:0007669"/>
    <property type="project" value="TreeGrafter"/>
</dbReference>
<evidence type="ECO:0000313" key="5">
    <source>
        <dbReference type="EMBL" id="AKB80051.1"/>
    </source>
</evidence>
<dbReference type="GO" id="GO:0072344">
    <property type="term" value="P:rescue of stalled ribosome"/>
    <property type="evidence" value="ECO:0007669"/>
    <property type="project" value="UniProtKB-UniRule"/>
</dbReference>
<dbReference type="AlphaFoldDB" id="A0A0E3SFX8"/>
<evidence type="ECO:0000256" key="3">
    <source>
        <dbReference type="SAM" id="MobiDB-lite"/>
    </source>
</evidence>
<keyword evidence="2" id="KW-0699">rRNA-binding</keyword>
<dbReference type="STRING" id="1434110.MSHOH_3568"/>
<protein>
    <recommendedName>
        <fullName evidence="2">Archaeal Rqc2 homolog aRqcH</fullName>
        <shortName evidence="2">aRqcH</shortName>
    </recommendedName>
</protein>
<dbReference type="GeneID" id="24832915"/>
<evidence type="ECO:0000313" key="6">
    <source>
        <dbReference type="Proteomes" id="UP000033101"/>
    </source>
</evidence>
<reference evidence="5 6" key="1">
    <citation type="submission" date="2014-07" db="EMBL/GenBank/DDBJ databases">
        <title>Methanogenic archaea and the global carbon cycle.</title>
        <authorList>
            <person name="Henriksen J.R."/>
            <person name="Luke J."/>
            <person name="Reinhart S."/>
            <person name="Benedict M.N."/>
            <person name="Youngblut N.D."/>
            <person name="Metcalf M.E."/>
            <person name="Whitaker R.J."/>
            <person name="Metcalf W.W."/>
        </authorList>
    </citation>
    <scope>NUCLEOTIDE SEQUENCE [LARGE SCALE GENOMIC DNA]</scope>
    <source>
        <strain evidence="5 6">HB-1</strain>
    </source>
</reference>
<sequence>MKQDMSSADVAAVVAELSAGPKSIIDAKIGKIYQPASEEIRINLYVFHQGRDNLVIEAGKRLHMTKHIRASPTLPQAFPMLLRKYLMGGRIVSVEQHDFDRIIKIGIERAGVRSTLIVELFARGNVLIVDSENKIILPMNPVTLKDRRLRSGEVYELPEAQLSPIEAKVSDLMDAFSKSTADIVRTIATRFNLGGVLAEEACARAGVNKSKPAKEATVGDAEKLRDALQNLFSPLFRARAAGKVEGELETGTQAELEAETIIETGLEASSEIEGGPEEIIKSQIPGLRPQHVKKEINGKMETFDVVPFDLNRYSEYEKEYFDSFNTALDEFFGKKALEQVAEVKEAEKKEKTLGVYERRLLQQEESLKKFEKDIEKNNTLAETTYANYQIIEELFSVLNGARAKGYSWDEIRTILKQAKKTVPAAQKITNIDPKTGTVTVDLDGRSVNLDIRKTVPQNAQEYYEKVKKFTKKRDGAVRAIEDTKKAMEKKAAAKAAKAGRKLQASRKKHWYDRFRWFVSSDGFLVVGGRDADTNEEIFKKYMEKRDIVFHTQTPGAPLTVVKTGGEEVPESTLQEAAQFAVSYSSLWKAGQFSGDCYWIKSEQVTKTPESGEYLKKGAFVIRGERNYFKDVPLGIAVGLELKGETRVIGGPASAVRKHGDYILEIIPGKFNQNDISKKIYRIYADELNDSRFVKQIASPDQVAMMIPAGESDIRNQKPERKGQTVGPELEGHITPEMEAEFEDVEGGTEEEFGEEAGEEFEEETVKGNEVKTETEAREENGTEIEVPGVKKI</sequence>
<dbReference type="Gene3D" id="2.30.310.10">
    <property type="entry name" value="ibrinogen binding protein from staphylococcus aureus domain"/>
    <property type="match status" value="1"/>
</dbReference>
<dbReference type="InterPro" id="IPR008532">
    <property type="entry name" value="NFACT_RNA-bd"/>
</dbReference>
<dbReference type="HOGENOM" id="CLU_003612_2_1_2"/>
<keyword evidence="6" id="KW-1185">Reference proteome</keyword>